<keyword evidence="3" id="KW-0813">Transport</keyword>
<evidence type="ECO:0000256" key="8">
    <source>
        <dbReference type="ARBA" id="ARBA00023136"/>
    </source>
</evidence>
<feature type="transmembrane region" description="Helical" evidence="9">
    <location>
        <begin position="475"/>
        <end position="499"/>
    </location>
</feature>
<keyword evidence="11" id="KW-1185">Reference proteome</keyword>
<evidence type="ECO:0000256" key="6">
    <source>
        <dbReference type="ARBA" id="ARBA00022989"/>
    </source>
</evidence>
<feature type="transmembrane region" description="Helical" evidence="9">
    <location>
        <begin position="283"/>
        <end position="301"/>
    </location>
</feature>
<keyword evidence="5 9" id="KW-0812">Transmembrane</keyword>
<comment type="subcellular location">
    <subcellularLocation>
        <location evidence="1">Cell membrane</location>
        <topology evidence="1">Multi-pass membrane protein</topology>
    </subcellularLocation>
</comment>
<keyword evidence="6 9" id="KW-1133">Transmembrane helix</keyword>
<feature type="transmembrane region" description="Helical" evidence="9">
    <location>
        <begin position="39"/>
        <end position="59"/>
    </location>
</feature>
<organism evidence="10 11">
    <name type="scientific">Ruixingdingia sedimenti</name>
    <dbReference type="NCBI Taxonomy" id="3073604"/>
    <lineage>
        <taxon>Bacteria</taxon>
        <taxon>Pseudomonadati</taxon>
        <taxon>Pseudomonadota</taxon>
        <taxon>Alphaproteobacteria</taxon>
        <taxon>Rhodobacterales</taxon>
        <taxon>Paracoccaceae</taxon>
        <taxon>Ruixingdingia</taxon>
    </lineage>
</organism>
<dbReference type="PANTHER" id="PTHR32024:SF2">
    <property type="entry name" value="TRK SYSTEM POTASSIUM UPTAKE PROTEIN TRKG-RELATED"/>
    <property type="match status" value="1"/>
</dbReference>
<protein>
    <submittedName>
        <fullName evidence="10">Potassium transporter TrkG</fullName>
    </submittedName>
</protein>
<feature type="transmembrane region" description="Helical" evidence="9">
    <location>
        <begin position="354"/>
        <end position="376"/>
    </location>
</feature>
<proteinExistence type="inferred from homology"/>
<comment type="caution">
    <text evidence="10">The sequence shown here is derived from an EMBL/GenBank/DDBJ whole genome shotgun (WGS) entry which is preliminary data.</text>
</comment>
<feature type="transmembrane region" description="Helical" evidence="9">
    <location>
        <begin position="414"/>
        <end position="437"/>
    </location>
</feature>
<reference evidence="10 11" key="1">
    <citation type="submission" date="2023-09" db="EMBL/GenBank/DDBJ databases">
        <title>Xinfangfangia sedmenti sp. nov., isolated the sedment.</title>
        <authorList>
            <person name="Xu L."/>
        </authorList>
    </citation>
    <scope>NUCLEOTIDE SEQUENCE [LARGE SCALE GENOMIC DNA]</scope>
    <source>
        <strain evidence="10 11">LG-4</strain>
    </source>
</reference>
<feature type="transmembrane region" description="Helical" evidence="9">
    <location>
        <begin position="313"/>
        <end position="333"/>
    </location>
</feature>
<feature type="transmembrane region" description="Helical" evidence="9">
    <location>
        <begin position="71"/>
        <end position="90"/>
    </location>
</feature>
<keyword evidence="4" id="KW-1003">Cell membrane</keyword>
<evidence type="ECO:0000256" key="2">
    <source>
        <dbReference type="ARBA" id="ARBA00009137"/>
    </source>
</evidence>
<evidence type="ECO:0000313" key="11">
    <source>
        <dbReference type="Proteomes" id="UP001247754"/>
    </source>
</evidence>
<evidence type="ECO:0000256" key="3">
    <source>
        <dbReference type="ARBA" id="ARBA00022448"/>
    </source>
</evidence>
<comment type="similarity">
    <text evidence="2">Belongs to the TrkH potassium transport family.</text>
</comment>
<evidence type="ECO:0000256" key="9">
    <source>
        <dbReference type="SAM" id="Phobius"/>
    </source>
</evidence>
<dbReference type="Pfam" id="PF02386">
    <property type="entry name" value="TrkH"/>
    <property type="match status" value="1"/>
</dbReference>
<dbReference type="RefSeq" id="WP_310457153.1">
    <property type="nucleotide sequence ID" value="NZ_JAVKPH010000009.1"/>
</dbReference>
<accession>A0ABU1F7Q2</accession>
<keyword evidence="7" id="KW-0406">Ion transport</keyword>
<evidence type="ECO:0000256" key="4">
    <source>
        <dbReference type="ARBA" id="ARBA00022475"/>
    </source>
</evidence>
<keyword evidence="8 9" id="KW-0472">Membrane</keyword>
<dbReference type="EMBL" id="JAVKPH010000009">
    <property type="protein sequence ID" value="MDR5652905.1"/>
    <property type="molecule type" value="Genomic_DNA"/>
</dbReference>
<dbReference type="InterPro" id="IPR003445">
    <property type="entry name" value="Cat_transpt"/>
</dbReference>
<feature type="transmembrane region" description="Helical" evidence="9">
    <location>
        <begin position="444"/>
        <end position="463"/>
    </location>
</feature>
<dbReference type="PANTHER" id="PTHR32024">
    <property type="entry name" value="TRK SYSTEM POTASSIUM UPTAKE PROTEIN TRKG-RELATED"/>
    <property type="match status" value="1"/>
</dbReference>
<evidence type="ECO:0000313" key="10">
    <source>
        <dbReference type="EMBL" id="MDR5652905.1"/>
    </source>
</evidence>
<dbReference type="Proteomes" id="UP001247754">
    <property type="component" value="Unassembled WGS sequence"/>
</dbReference>
<evidence type="ECO:0000256" key="5">
    <source>
        <dbReference type="ARBA" id="ARBA00022692"/>
    </source>
</evidence>
<gene>
    <name evidence="10" type="ORF">RGD00_09830</name>
</gene>
<sequence length="505" mass="52901">MGGLANLPFLVILAGVGAAAMYVPAAMAYTLDQHRVGQAFFYSGTLFLMLAVMVAIATAHRRPRDVVRRHLAQMLGAYLLLPPMLAVPFAQAVPDTSFANAWFEMVSAFTTTGATLYTVPGRLPDPVQLWRALAGWMGGFFILLTAAAILAPVNLGGFEVLSPQAAGRGIRAGRQITDVADPAERLWHHARVILPAYGGATVALWMALHLAGEGSLIALCHAMATVSTSGISPVQGLAGGSAGFPGEALVFLGLMLAVTRRFWPGAVLRAGAPPLWRDPEVRLAAGFVTAIPALLFLRHWIGAIEGAAPDDPASALEVLWGAVFTVLSFLTTTGFESQGWIDARIWSGLEAPGLLLLGLAIMGGGVATTAGGVRLLRVYALFEHGRRELEKLSYPSSVGGGGARLRHLREDGAWMAFIFFMLFALTLGAVNLALALAGLEFETALILSIAALTTTGPLAGVAAEAPVAWSGQGAAAQAVLAATMVIGRFETLALLALIAPGAWRR</sequence>
<name>A0ABU1F7Q2_9RHOB</name>
<evidence type="ECO:0000256" key="1">
    <source>
        <dbReference type="ARBA" id="ARBA00004651"/>
    </source>
</evidence>
<feature type="transmembrane region" description="Helical" evidence="9">
    <location>
        <begin position="132"/>
        <end position="153"/>
    </location>
</feature>
<evidence type="ECO:0000256" key="7">
    <source>
        <dbReference type="ARBA" id="ARBA00023065"/>
    </source>
</evidence>
<feature type="transmembrane region" description="Helical" evidence="9">
    <location>
        <begin position="7"/>
        <end position="27"/>
    </location>
</feature>